<dbReference type="Gene3D" id="3.40.630.30">
    <property type="match status" value="1"/>
</dbReference>
<dbReference type="Pfam" id="PF00583">
    <property type="entry name" value="Acetyltransf_1"/>
    <property type="match status" value="1"/>
</dbReference>
<gene>
    <name evidence="4" type="ORF">LY89DRAFT_688752</name>
</gene>
<sequence length="170" mass="18952">MDLQIRKATLQDAPGIARVHVLAWQEAYHGIVPQPYLASLDIAARTEIWKSRLDQSTIEVFVAILDNQICGFASGGPAREPIHGFDGEFHAIYLFQTAKGKGIGRLLMRRVAEALQARGFSRAMLWVLKDNSSRGFYERLSGKEFAQKIDSIGGANLVEVAYGWEDLQVF</sequence>
<name>A0A194WVA3_MOLSC</name>
<accession>A0A194WVA3</accession>
<dbReference type="KEGG" id="psco:LY89DRAFT_688752"/>
<dbReference type="EMBL" id="KQ947426">
    <property type="protein sequence ID" value="KUJ11522.1"/>
    <property type="molecule type" value="Genomic_DNA"/>
</dbReference>
<dbReference type="AlphaFoldDB" id="A0A194WVA3"/>
<dbReference type="SUPFAM" id="SSF55729">
    <property type="entry name" value="Acyl-CoA N-acyltransferases (Nat)"/>
    <property type="match status" value="1"/>
</dbReference>
<reference evidence="4 5" key="1">
    <citation type="submission" date="2015-10" db="EMBL/GenBank/DDBJ databases">
        <title>Full genome of DAOMC 229536 Phialocephala scopiformis, a fungal endophyte of spruce producing the potent anti-insectan compound rugulosin.</title>
        <authorList>
            <consortium name="DOE Joint Genome Institute"/>
            <person name="Walker A.K."/>
            <person name="Frasz S.L."/>
            <person name="Seifert K.A."/>
            <person name="Miller J.D."/>
            <person name="Mondo S.J."/>
            <person name="Labutti K."/>
            <person name="Lipzen A."/>
            <person name="Dockter R."/>
            <person name="Kennedy M."/>
            <person name="Grigoriev I.V."/>
            <person name="Spatafora J.W."/>
        </authorList>
    </citation>
    <scope>NUCLEOTIDE SEQUENCE [LARGE SCALE GENOMIC DNA]</scope>
    <source>
        <strain evidence="4 5">CBS 120377</strain>
    </source>
</reference>
<keyword evidence="5" id="KW-1185">Reference proteome</keyword>
<keyword evidence="1" id="KW-0808">Transferase</keyword>
<protein>
    <submittedName>
        <fullName evidence="4">FR47 domain-containing protein</fullName>
    </submittedName>
</protein>
<dbReference type="GeneID" id="28825493"/>
<dbReference type="InterPro" id="IPR016181">
    <property type="entry name" value="Acyl_CoA_acyltransferase"/>
</dbReference>
<dbReference type="RefSeq" id="XP_018065877.1">
    <property type="nucleotide sequence ID" value="XM_018215767.1"/>
</dbReference>
<keyword evidence="2" id="KW-0012">Acyltransferase</keyword>
<dbReference type="InterPro" id="IPR050832">
    <property type="entry name" value="Bact_Acetyltransf"/>
</dbReference>
<dbReference type="PANTHER" id="PTHR43877">
    <property type="entry name" value="AMINOALKYLPHOSPHONATE N-ACETYLTRANSFERASE-RELATED-RELATED"/>
    <property type="match status" value="1"/>
</dbReference>
<dbReference type="InParanoid" id="A0A194WVA3"/>
<dbReference type="CDD" id="cd04301">
    <property type="entry name" value="NAT_SF"/>
    <property type="match status" value="1"/>
</dbReference>
<proteinExistence type="predicted"/>
<dbReference type="GO" id="GO:0016747">
    <property type="term" value="F:acyltransferase activity, transferring groups other than amino-acyl groups"/>
    <property type="evidence" value="ECO:0007669"/>
    <property type="project" value="InterPro"/>
</dbReference>
<feature type="domain" description="N-acetyltransferase" evidence="3">
    <location>
        <begin position="3"/>
        <end position="170"/>
    </location>
</feature>
<organism evidence="4 5">
    <name type="scientific">Mollisia scopiformis</name>
    <name type="common">Conifer needle endophyte fungus</name>
    <name type="synonym">Phialocephala scopiformis</name>
    <dbReference type="NCBI Taxonomy" id="149040"/>
    <lineage>
        <taxon>Eukaryota</taxon>
        <taxon>Fungi</taxon>
        <taxon>Dikarya</taxon>
        <taxon>Ascomycota</taxon>
        <taxon>Pezizomycotina</taxon>
        <taxon>Leotiomycetes</taxon>
        <taxon>Helotiales</taxon>
        <taxon>Mollisiaceae</taxon>
        <taxon>Mollisia</taxon>
    </lineage>
</organism>
<evidence type="ECO:0000256" key="2">
    <source>
        <dbReference type="ARBA" id="ARBA00023315"/>
    </source>
</evidence>
<dbReference type="InterPro" id="IPR000182">
    <property type="entry name" value="GNAT_dom"/>
</dbReference>
<evidence type="ECO:0000313" key="4">
    <source>
        <dbReference type="EMBL" id="KUJ11522.1"/>
    </source>
</evidence>
<evidence type="ECO:0000313" key="5">
    <source>
        <dbReference type="Proteomes" id="UP000070700"/>
    </source>
</evidence>
<dbReference type="PROSITE" id="PS51186">
    <property type="entry name" value="GNAT"/>
    <property type="match status" value="1"/>
</dbReference>
<evidence type="ECO:0000256" key="1">
    <source>
        <dbReference type="ARBA" id="ARBA00022679"/>
    </source>
</evidence>
<dbReference type="OrthoDB" id="2744543at2759"/>
<evidence type="ECO:0000259" key="3">
    <source>
        <dbReference type="PROSITE" id="PS51186"/>
    </source>
</evidence>
<dbReference type="Proteomes" id="UP000070700">
    <property type="component" value="Unassembled WGS sequence"/>
</dbReference>